<evidence type="ECO:0000313" key="4">
    <source>
        <dbReference type="Proteomes" id="UP000435112"/>
    </source>
</evidence>
<organism evidence="2 3">
    <name type="scientific">Phytophthora rubi</name>
    <dbReference type="NCBI Taxonomy" id="129364"/>
    <lineage>
        <taxon>Eukaryota</taxon>
        <taxon>Sar</taxon>
        <taxon>Stramenopiles</taxon>
        <taxon>Oomycota</taxon>
        <taxon>Peronosporomycetes</taxon>
        <taxon>Peronosporales</taxon>
        <taxon>Peronosporaceae</taxon>
        <taxon>Phytophthora</taxon>
    </lineage>
</organism>
<dbReference type="AlphaFoldDB" id="A0A6A3LH28"/>
<evidence type="ECO:0000313" key="2">
    <source>
        <dbReference type="EMBL" id="KAE9015123.1"/>
    </source>
</evidence>
<evidence type="ECO:0000313" key="1">
    <source>
        <dbReference type="EMBL" id="KAE9009187.1"/>
    </source>
</evidence>
<dbReference type="EMBL" id="QXFU01001156">
    <property type="protein sequence ID" value="KAE9009187.1"/>
    <property type="molecule type" value="Genomic_DNA"/>
</dbReference>
<proteinExistence type="predicted"/>
<sequence>MTGGESTAAAISFCSWSTGVCASFSELYDGRTIASIKKDVSLSARVVVVACPWMCSASVATVFATVLCKAPASNLLAGALLGSA</sequence>
<dbReference type="Proteomes" id="UP000435112">
    <property type="component" value="Unassembled WGS sequence"/>
</dbReference>
<dbReference type="Proteomes" id="UP000429607">
    <property type="component" value="Unassembled WGS sequence"/>
</dbReference>
<dbReference type="EMBL" id="QXFV01001103">
    <property type="protein sequence ID" value="KAE9015123.1"/>
    <property type="molecule type" value="Genomic_DNA"/>
</dbReference>
<reference evidence="3 4" key="1">
    <citation type="submission" date="2018-09" db="EMBL/GenBank/DDBJ databases">
        <title>Genomic investigation of the strawberry pathogen Phytophthora fragariae indicates pathogenicity is determined by transcriptional variation in three key races.</title>
        <authorList>
            <person name="Adams T.M."/>
            <person name="Armitage A.D."/>
            <person name="Sobczyk M.K."/>
            <person name="Bates H.J."/>
            <person name="Dunwell J.M."/>
            <person name="Nellist C.F."/>
            <person name="Harrison R.J."/>
        </authorList>
    </citation>
    <scope>NUCLEOTIDE SEQUENCE [LARGE SCALE GENOMIC DNA]</scope>
    <source>
        <strain evidence="2 3">SCRP249</strain>
        <strain evidence="1 4">SCRP324</strain>
    </source>
</reference>
<name>A0A6A3LH28_9STRA</name>
<accession>A0A6A3LH28</accession>
<comment type="caution">
    <text evidence="2">The sequence shown here is derived from an EMBL/GenBank/DDBJ whole genome shotgun (WGS) entry which is preliminary data.</text>
</comment>
<protein>
    <submittedName>
        <fullName evidence="2">Uncharacterized protein</fullName>
    </submittedName>
</protein>
<gene>
    <name evidence="2" type="ORF">PR001_g14976</name>
    <name evidence="1" type="ORF">PR002_g15681</name>
</gene>
<evidence type="ECO:0000313" key="3">
    <source>
        <dbReference type="Proteomes" id="UP000429607"/>
    </source>
</evidence>